<keyword evidence="2" id="KW-1133">Transmembrane helix</keyword>
<protein>
    <submittedName>
        <fullName evidence="3">Uncharacterized protein</fullName>
    </submittedName>
</protein>
<sequence>MTNGQPDEARDWDAEFEAIAKSLRPQSDSSGDEPREMPPASRHRFDHGFAEPPKDNSRGDSASSSATDDDSPVPGFRDQWRLRDDAPSLPNLNTNRPLGDPPELEDDDDFVPPEPTPLDSDDPATIVMLGCLVLGPLWLLYLLFFDRNAATLWWSLAALITAAGFVMAVARQPKSRDEDDDDDGARV</sequence>
<feature type="transmembrane region" description="Helical" evidence="2">
    <location>
        <begin position="151"/>
        <end position="170"/>
    </location>
</feature>
<feature type="compositionally biased region" description="Basic and acidic residues" evidence="1">
    <location>
        <begin position="46"/>
        <end position="58"/>
    </location>
</feature>
<feature type="compositionally biased region" description="Acidic residues" evidence="1">
    <location>
        <begin position="102"/>
        <end position="111"/>
    </location>
</feature>
<dbReference type="EMBL" id="QWLM01000022">
    <property type="protein sequence ID" value="RHW43912.1"/>
    <property type="molecule type" value="Genomic_DNA"/>
</dbReference>
<dbReference type="RefSeq" id="WP_118914888.1">
    <property type="nucleotide sequence ID" value="NZ_CBCRVH010000020.1"/>
</dbReference>
<proteinExistence type="predicted"/>
<accession>A0A417Z0L1</accession>
<evidence type="ECO:0000256" key="1">
    <source>
        <dbReference type="SAM" id="MobiDB-lite"/>
    </source>
</evidence>
<organism evidence="3 4">
    <name type="scientific">Dermacoccus abyssi</name>
    <dbReference type="NCBI Taxonomy" id="322596"/>
    <lineage>
        <taxon>Bacteria</taxon>
        <taxon>Bacillati</taxon>
        <taxon>Actinomycetota</taxon>
        <taxon>Actinomycetes</taxon>
        <taxon>Micrococcales</taxon>
        <taxon>Dermacoccaceae</taxon>
        <taxon>Dermacoccus</taxon>
    </lineage>
</organism>
<reference evidence="3 4" key="1">
    <citation type="submission" date="2018-08" db="EMBL/GenBank/DDBJ databases">
        <title>Whole genome sequence analysis of Dermacoccus abyssi bacteria isolated from Deep Mariana trench Micromonospora spp reveals genes involved in the environmental adaptation and production of secondary metabolites.</title>
        <authorList>
            <person name="Abdel-Mageed W.M."/>
            <person name="Lehri B."/>
            <person name="Nouioui I."/>
            <person name="Goodfellow I."/>
            <person name="Jaspars M."/>
            <person name="Karlyshev A."/>
        </authorList>
    </citation>
    <scope>NUCLEOTIDE SEQUENCE [LARGE SCALE GENOMIC DNA]</scope>
    <source>
        <strain evidence="3 4">MT1.1</strain>
    </source>
</reference>
<dbReference type="AlphaFoldDB" id="A0A417Z0L1"/>
<keyword evidence="2" id="KW-0472">Membrane</keyword>
<comment type="caution">
    <text evidence="3">The sequence shown here is derived from an EMBL/GenBank/DDBJ whole genome shotgun (WGS) entry which is preliminary data.</text>
</comment>
<feature type="region of interest" description="Disordered" evidence="1">
    <location>
        <begin position="1"/>
        <end position="122"/>
    </location>
</feature>
<evidence type="ECO:0000313" key="3">
    <source>
        <dbReference type="EMBL" id="RHW43912.1"/>
    </source>
</evidence>
<dbReference type="Proteomes" id="UP000285376">
    <property type="component" value="Unassembled WGS sequence"/>
</dbReference>
<keyword evidence="2" id="KW-0812">Transmembrane</keyword>
<name>A0A417Z0L1_9MICO</name>
<evidence type="ECO:0000256" key="2">
    <source>
        <dbReference type="SAM" id="Phobius"/>
    </source>
</evidence>
<feature type="transmembrane region" description="Helical" evidence="2">
    <location>
        <begin position="126"/>
        <end position="145"/>
    </location>
</feature>
<gene>
    <name evidence="3" type="ORF">D1832_13850</name>
</gene>
<evidence type="ECO:0000313" key="4">
    <source>
        <dbReference type="Proteomes" id="UP000285376"/>
    </source>
</evidence>